<reference evidence="14" key="2">
    <citation type="submission" date="2025-08" db="UniProtKB">
        <authorList>
            <consortium name="RefSeq"/>
        </authorList>
    </citation>
    <scope>IDENTIFICATION</scope>
    <source>
        <strain evidence="14">S238N-H82</strain>
        <tissue evidence="14">Testes</tissue>
    </source>
</reference>
<dbReference type="Gene3D" id="3.40.50.300">
    <property type="entry name" value="P-loop containing nucleotide triphosphate hydrolases"/>
    <property type="match status" value="1"/>
</dbReference>
<dbReference type="Pfam" id="PF25497">
    <property type="entry name" value="COR-B"/>
    <property type="match status" value="1"/>
</dbReference>
<dbReference type="SUPFAM" id="SSF48403">
    <property type="entry name" value="Ankyrin repeat"/>
    <property type="match status" value="1"/>
</dbReference>
<dbReference type="InterPro" id="IPR039788">
    <property type="entry name" value="NOL4/NOL4L"/>
</dbReference>
<evidence type="ECO:0000256" key="7">
    <source>
        <dbReference type="ARBA" id="ARBA00022840"/>
    </source>
</evidence>
<comment type="cofactor">
    <cofactor evidence="1">
        <name>Mg(2+)</name>
        <dbReference type="ChEBI" id="CHEBI:18420"/>
    </cofactor>
</comment>
<dbReference type="PRINTS" id="PR01415">
    <property type="entry name" value="ANKYRIN"/>
</dbReference>
<evidence type="ECO:0000256" key="9">
    <source>
        <dbReference type="ARBA" id="ARBA00047899"/>
    </source>
</evidence>
<keyword evidence="8" id="KW-0342">GTP-binding</keyword>
<evidence type="ECO:0000256" key="8">
    <source>
        <dbReference type="ARBA" id="ARBA00023134"/>
    </source>
</evidence>
<feature type="repeat" description="ANK" evidence="11">
    <location>
        <begin position="63"/>
        <end position="95"/>
    </location>
</feature>
<dbReference type="InterPro" id="IPR027417">
    <property type="entry name" value="P-loop_NTPase"/>
</dbReference>
<dbReference type="OMA" id="MYNIMND"/>
<dbReference type="AlphaFoldDB" id="A0A9J7HH58"/>
<dbReference type="Gene3D" id="1.25.40.20">
    <property type="entry name" value="Ankyrin repeat-containing domain"/>
    <property type="match status" value="1"/>
</dbReference>
<evidence type="ECO:0000256" key="4">
    <source>
        <dbReference type="ARBA" id="ARBA00022737"/>
    </source>
</evidence>
<keyword evidence="3" id="KW-0808">Transferase</keyword>
<feature type="repeat" description="ANK" evidence="11">
    <location>
        <begin position="96"/>
        <end position="128"/>
    </location>
</feature>
<keyword evidence="11" id="KW-0040">ANK repeat</keyword>
<evidence type="ECO:0000256" key="3">
    <source>
        <dbReference type="ARBA" id="ARBA00022679"/>
    </source>
</evidence>
<sequence length="766" mass="86197">MEENGFEKAVRRGDVQTWKPHVFLRLFTQFGGTALHEASGNGNTEIVKLLLQHDADVEARDSYGRTALHVACITGNTEIVKLLLQHDADVEARDNYGWTALHVASMAGNTEIVKLLFQHDADVEARDNDGRKPMDVASDKDLRRFLKDHAAEVSYHKLMEQSGGVKVDRFKLCICGPQEAGKSTLKESLQTGPFAAFFRDRMTPDDQPHEPTPGVNVGTTNIPGVGEVSVWDFAGQSEYAVTHSMFMDAENTVFIVMYNIMNDFKTQKKEVRWWLCFIKSCNAKSAPNVILVASHADQTNTGHQRASSILKLMTAEFKDCLNISDEVFLLDCRRTRQTDIRRLKDLLTKLKKQLLQNQRDMPTLCAKIMTSLPKWVKEKCSPKCPVMGWTEYVQAAKEIDRFVAEDFLKTSSQYLDHLGEILFVPPPNADPIIVLEPNWLCTDVFGKVMAPENFPVHLRTRDDIVTKEDIQEVFEDIADVDLLITLLQEFQLCHTFDGQEFIIPGLLTQTMPPEKWQPTADPAKTVYFGKQVQCADTTDMFSSGFFPRVQTRLMRQLKNRPLLWRDGAKCFDCNVESLIKLSPDGRAVNICVRSEQADKPSCRQMLELIENIINNVLDECSPGTTTEERVLSARALKEHREEVYSYSMDQINKAEDGIVYHDILGFSEDVDDLLYGGRDNEEEQGAAGNTTVQQTIVYGGGNLFFRAGDHAHIDMPSAIQGDLGQLRLEGSLPDDMGQLQIEENVPDDIGQLHLEENTPGDMGQPS</sequence>
<evidence type="ECO:0000256" key="11">
    <source>
        <dbReference type="PROSITE-ProRule" id="PRU00023"/>
    </source>
</evidence>
<proteinExistence type="predicted"/>
<dbReference type="SUPFAM" id="SSF52540">
    <property type="entry name" value="P-loop containing nucleoside triphosphate hydrolases"/>
    <property type="match status" value="1"/>
</dbReference>
<gene>
    <name evidence="14" type="primary">LOC118403530</name>
</gene>
<dbReference type="InterPro" id="IPR036770">
    <property type="entry name" value="Ankyrin_rpt-contain_sf"/>
</dbReference>
<evidence type="ECO:0000313" key="14">
    <source>
        <dbReference type="RefSeq" id="XP_035658155.1"/>
    </source>
</evidence>
<dbReference type="InterPro" id="IPR020859">
    <property type="entry name" value="ROC"/>
</dbReference>
<dbReference type="GeneID" id="118403530"/>
<evidence type="ECO:0000259" key="12">
    <source>
        <dbReference type="PROSITE" id="PS51424"/>
    </source>
</evidence>
<evidence type="ECO:0000256" key="1">
    <source>
        <dbReference type="ARBA" id="ARBA00001946"/>
    </source>
</evidence>
<dbReference type="PANTHER" id="PTHR12449:SF18">
    <property type="entry name" value="DEATH DOMAIN-CONTAINING PROTEIN"/>
    <property type="match status" value="1"/>
</dbReference>
<name>A0A9J7HH58_BRAFL</name>
<keyword evidence="5" id="KW-0547">Nucleotide-binding</keyword>
<evidence type="ECO:0000256" key="10">
    <source>
        <dbReference type="ARBA" id="ARBA00048679"/>
    </source>
</evidence>
<dbReference type="EC" id="2.7.11.1" evidence="2"/>
<protein>
    <recommendedName>
        <fullName evidence="2">non-specific serine/threonine protein kinase</fullName>
        <ecNumber evidence="2">2.7.11.1</ecNumber>
    </recommendedName>
</protein>
<reference evidence="13" key="1">
    <citation type="journal article" date="2020" name="Nat. Ecol. Evol.">
        <title>Deeply conserved synteny resolves early events in vertebrate evolution.</title>
        <authorList>
            <person name="Simakov O."/>
            <person name="Marletaz F."/>
            <person name="Yue J.X."/>
            <person name="O'Connell B."/>
            <person name="Jenkins J."/>
            <person name="Brandt A."/>
            <person name="Calef R."/>
            <person name="Tung C.H."/>
            <person name="Huang T.K."/>
            <person name="Schmutz J."/>
            <person name="Satoh N."/>
            <person name="Yu J.K."/>
            <person name="Putnam N.H."/>
            <person name="Green R.E."/>
            <person name="Rokhsar D.S."/>
        </authorList>
    </citation>
    <scope>NUCLEOTIDE SEQUENCE [LARGE SCALE GENOMIC DNA]</scope>
    <source>
        <strain evidence="13">S238N-H82</strain>
    </source>
</reference>
<evidence type="ECO:0000256" key="5">
    <source>
        <dbReference type="ARBA" id="ARBA00022741"/>
    </source>
</evidence>
<accession>A0A9J7HH58</accession>
<keyword evidence="4" id="KW-0677">Repeat</keyword>
<dbReference type="SMART" id="SM00248">
    <property type="entry name" value="ANK"/>
    <property type="match status" value="3"/>
</dbReference>
<feature type="domain" description="Roc" evidence="12">
    <location>
        <begin position="163"/>
        <end position="354"/>
    </location>
</feature>
<dbReference type="PANTHER" id="PTHR12449">
    <property type="entry name" value="DEATH DOMAIN-CONTAINING PROTEIN"/>
    <property type="match status" value="1"/>
</dbReference>
<evidence type="ECO:0000313" key="13">
    <source>
        <dbReference type="Proteomes" id="UP000001554"/>
    </source>
</evidence>
<dbReference type="KEGG" id="bfo:118403530"/>
<dbReference type="InterPro" id="IPR057263">
    <property type="entry name" value="COR-B"/>
</dbReference>
<dbReference type="Proteomes" id="UP000001554">
    <property type="component" value="Chromosome 16"/>
</dbReference>
<dbReference type="GO" id="GO:0005524">
    <property type="term" value="F:ATP binding"/>
    <property type="evidence" value="ECO:0007669"/>
    <property type="project" value="UniProtKB-KW"/>
</dbReference>
<dbReference type="RefSeq" id="XP_035658155.1">
    <property type="nucleotide sequence ID" value="XM_035802262.1"/>
</dbReference>
<keyword evidence="7" id="KW-0067">ATP-binding</keyword>
<evidence type="ECO:0000256" key="6">
    <source>
        <dbReference type="ARBA" id="ARBA00022777"/>
    </source>
</evidence>
<keyword evidence="13" id="KW-1185">Reference proteome</keyword>
<comment type="catalytic activity">
    <reaction evidence="9">
        <text>L-threonyl-[protein] + ATP = O-phospho-L-threonyl-[protein] + ADP + H(+)</text>
        <dbReference type="Rhea" id="RHEA:46608"/>
        <dbReference type="Rhea" id="RHEA-COMP:11060"/>
        <dbReference type="Rhea" id="RHEA-COMP:11605"/>
        <dbReference type="ChEBI" id="CHEBI:15378"/>
        <dbReference type="ChEBI" id="CHEBI:30013"/>
        <dbReference type="ChEBI" id="CHEBI:30616"/>
        <dbReference type="ChEBI" id="CHEBI:61977"/>
        <dbReference type="ChEBI" id="CHEBI:456216"/>
        <dbReference type="EC" id="2.7.11.1"/>
    </reaction>
</comment>
<dbReference type="Pfam" id="PF12796">
    <property type="entry name" value="Ank_2"/>
    <property type="match status" value="1"/>
</dbReference>
<dbReference type="Pfam" id="PF08477">
    <property type="entry name" value="Roc"/>
    <property type="match status" value="1"/>
</dbReference>
<organism evidence="13 14">
    <name type="scientific">Branchiostoma floridae</name>
    <name type="common">Florida lancelet</name>
    <name type="synonym">Amphioxus</name>
    <dbReference type="NCBI Taxonomy" id="7739"/>
    <lineage>
        <taxon>Eukaryota</taxon>
        <taxon>Metazoa</taxon>
        <taxon>Chordata</taxon>
        <taxon>Cephalochordata</taxon>
        <taxon>Leptocardii</taxon>
        <taxon>Amphioxiformes</taxon>
        <taxon>Branchiostomatidae</taxon>
        <taxon>Branchiostoma</taxon>
    </lineage>
</organism>
<dbReference type="PROSITE" id="PS50297">
    <property type="entry name" value="ANK_REP_REGION"/>
    <property type="match status" value="3"/>
</dbReference>
<dbReference type="Pfam" id="PF00023">
    <property type="entry name" value="Ank"/>
    <property type="match status" value="1"/>
</dbReference>
<dbReference type="PROSITE" id="PS50088">
    <property type="entry name" value="ANK_REPEAT"/>
    <property type="match status" value="3"/>
</dbReference>
<feature type="repeat" description="ANK" evidence="11">
    <location>
        <begin position="30"/>
        <end position="62"/>
    </location>
</feature>
<dbReference type="PROSITE" id="PS51424">
    <property type="entry name" value="ROC"/>
    <property type="match status" value="1"/>
</dbReference>
<comment type="catalytic activity">
    <reaction evidence="10">
        <text>L-seryl-[protein] + ATP = O-phospho-L-seryl-[protein] + ADP + H(+)</text>
        <dbReference type="Rhea" id="RHEA:17989"/>
        <dbReference type="Rhea" id="RHEA-COMP:9863"/>
        <dbReference type="Rhea" id="RHEA-COMP:11604"/>
        <dbReference type="ChEBI" id="CHEBI:15378"/>
        <dbReference type="ChEBI" id="CHEBI:29999"/>
        <dbReference type="ChEBI" id="CHEBI:30616"/>
        <dbReference type="ChEBI" id="CHEBI:83421"/>
        <dbReference type="ChEBI" id="CHEBI:456216"/>
        <dbReference type="EC" id="2.7.11.1"/>
    </reaction>
</comment>
<evidence type="ECO:0000256" key="2">
    <source>
        <dbReference type="ARBA" id="ARBA00012513"/>
    </source>
</evidence>
<dbReference type="InterPro" id="IPR032171">
    <property type="entry name" value="COR-A"/>
</dbReference>
<dbReference type="GO" id="GO:0016301">
    <property type="term" value="F:kinase activity"/>
    <property type="evidence" value="ECO:0007669"/>
    <property type="project" value="UniProtKB-KW"/>
</dbReference>
<dbReference type="InterPro" id="IPR002110">
    <property type="entry name" value="Ankyrin_rpt"/>
</dbReference>
<keyword evidence="6" id="KW-0418">Kinase</keyword>
<dbReference type="Pfam" id="PF16095">
    <property type="entry name" value="COR-A"/>
    <property type="match status" value="1"/>
</dbReference>
<dbReference type="OrthoDB" id="9988411at2759"/>